<keyword evidence="1" id="KW-0175">Coiled coil</keyword>
<evidence type="ECO:0000256" key="2">
    <source>
        <dbReference type="SAM" id="MobiDB-lite"/>
    </source>
</evidence>
<dbReference type="RefSeq" id="XP_021867685.1">
    <property type="nucleotide sequence ID" value="XM_022014213.1"/>
</dbReference>
<evidence type="ECO:0000313" key="4">
    <source>
        <dbReference type="Proteomes" id="UP000193218"/>
    </source>
</evidence>
<comment type="caution">
    <text evidence="3">The sequence shown here is derived from an EMBL/GenBank/DDBJ whole genome shotgun (WGS) entry which is preliminary data.</text>
</comment>
<dbReference type="Proteomes" id="UP000193218">
    <property type="component" value="Unassembled WGS sequence"/>
</dbReference>
<name>A0A1Y1U737_9TREE</name>
<dbReference type="AlphaFoldDB" id="A0A1Y1U737"/>
<dbReference type="GeneID" id="33556021"/>
<feature type="coiled-coil region" evidence="1">
    <location>
        <begin position="167"/>
        <end position="197"/>
    </location>
</feature>
<organism evidence="3 4">
    <name type="scientific">Kockovaella imperatae</name>
    <dbReference type="NCBI Taxonomy" id="4999"/>
    <lineage>
        <taxon>Eukaryota</taxon>
        <taxon>Fungi</taxon>
        <taxon>Dikarya</taxon>
        <taxon>Basidiomycota</taxon>
        <taxon>Agaricomycotina</taxon>
        <taxon>Tremellomycetes</taxon>
        <taxon>Tremellales</taxon>
        <taxon>Cuniculitremaceae</taxon>
        <taxon>Kockovaella</taxon>
    </lineage>
</organism>
<reference evidence="3 4" key="1">
    <citation type="submission" date="2017-03" db="EMBL/GenBank/DDBJ databases">
        <title>Widespread Adenine N6-methylation of Active Genes in Fungi.</title>
        <authorList>
            <consortium name="DOE Joint Genome Institute"/>
            <person name="Mondo S.J."/>
            <person name="Dannebaum R.O."/>
            <person name="Kuo R.C."/>
            <person name="Louie K.B."/>
            <person name="Bewick A.J."/>
            <person name="Labutti K."/>
            <person name="Haridas S."/>
            <person name="Kuo A."/>
            <person name="Salamov A."/>
            <person name="Ahrendt S.R."/>
            <person name="Lau R."/>
            <person name="Bowen B.P."/>
            <person name="Lipzen A."/>
            <person name="Sullivan W."/>
            <person name="Andreopoulos W.B."/>
            <person name="Clum A."/>
            <person name="Lindquist E."/>
            <person name="Daum C."/>
            <person name="Northen T.R."/>
            <person name="Ramamoorthy G."/>
            <person name="Schmitz R.J."/>
            <person name="Gryganskyi A."/>
            <person name="Culley D."/>
            <person name="Magnuson J."/>
            <person name="James T.Y."/>
            <person name="O'Malley M.A."/>
            <person name="Stajich J.E."/>
            <person name="Spatafora J.W."/>
            <person name="Visel A."/>
            <person name="Grigoriev I.V."/>
        </authorList>
    </citation>
    <scope>NUCLEOTIDE SEQUENCE [LARGE SCALE GENOMIC DNA]</scope>
    <source>
        <strain evidence="3 4">NRRL Y-17943</strain>
    </source>
</reference>
<evidence type="ECO:0000256" key="1">
    <source>
        <dbReference type="SAM" id="Coils"/>
    </source>
</evidence>
<dbReference type="EMBL" id="NBSH01000025">
    <property type="protein sequence ID" value="ORX33336.1"/>
    <property type="molecule type" value="Genomic_DNA"/>
</dbReference>
<protein>
    <submittedName>
        <fullName evidence="3">Uncharacterized protein</fullName>
    </submittedName>
</protein>
<dbReference type="InParanoid" id="A0A1Y1U737"/>
<accession>A0A1Y1U737</accession>
<keyword evidence="4" id="KW-1185">Reference proteome</keyword>
<evidence type="ECO:0000313" key="3">
    <source>
        <dbReference type="EMBL" id="ORX33336.1"/>
    </source>
</evidence>
<feature type="region of interest" description="Disordered" evidence="2">
    <location>
        <begin position="65"/>
        <end position="94"/>
    </location>
</feature>
<sequence>MWSSLIRCYRKDLVLLRPSSSSSSSLRYHSRIPTCHLALALSLLDLEMSGPNKLLEVRLMTRNTKESSAGASKSREGSVLSNDPKPARKKQRTAVKSKVDNIRAVVERNPDNYRKLEPKDACSTCGDRYECHIFVPATSSKISCVGCGGQASCSLQTNATRGVIIGLSHFQKALTALEALEKELEEAKDDDDDGDKDERMDTDDLQMITEMIKNYKAWLKAYTSD</sequence>
<gene>
    <name evidence="3" type="ORF">BD324DRAFT_610692</name>
</gene>
<proteinExistence type="predicted"/>